<evidence type="ECO:0000313" key="3">
    <source>
        <dbReference type="Proteomes" id="UP000187486"/>
    </source>
</evidence>
<dbReference type="AlphaFoldDB" id="A0A1R0KDT1"/>
<proteinExistence type="predicted"/>
<evidence type="ECO:0000313" key="2">
    <source>
        <dbReference type="EMBL" id="OLZ43097.1"/>
    </source>
</evidence>
<dbReference type="InterPro" id="IPR052514">
    <property type="entry name" value="SAM-dependent_MTase"/>
</dbReference>
<dbReference type="InterPro" id="IPR029063">
    <property type="entry name" value="SAM-dependent_MTases_sf"/>
</dbReference>
<sequence>MPRLDRPSLTIGIANLLARRTSWLDTELQTLPGLVRAGDVCVDVGSAAGLYSQALSHLAGPAGLVHTVEPLSFSHPVWSRVLAARGRPNVRHHAVALGAEPGRATMRVPFGPYGPATSRSFLAWKTHGLGSNAEYRDHVDMLVDVETLDGLCAGLARLDFVKIDVEGGELHVLHGGERTVGTFLPTMLIEIEARHTARYEYSPDDVVEWLKCRGYAMYAWKHGWQAADRVCSHANNYLFRPPSTSRTA</sequence>
<dbReference type="Proteomes" id="UP000187486">
    <property type="component" value="Unassembled WGS sequence"/>
</dbReference>
<feature type="domain" description="Methyltransferase FkbM" evidence="1">
    <location>
        <begin position="43"/>
        <end position="215"/>
    </location>
</feature>
<reference evidence="2 3" key="1">
    <citation type="submission" date="2016-01" db="EMBL/GenBank/DDBJ databases">
        <title>Amycolatopsis coloradensis genome sequencing and assembly.</title>
        <authorList>
            <person name="Mayilraj S."/>
        </authorList>
    </citation>
    <scope>NUCLEOTIDE SEQUENCE [LARGE SCALE GENOMIC DNA]</scope>
    <source>
        <strain evidence="2 3">DSM 44225</strain>
    </source>
</reference>
<dbReference type="PANTHER" id="PTHR34203:SF15">
    <property type="entry name" value="SLL1173 PROTEIN"/>
    <property type="match status" value="1"/>
</dbReference>
<dbReference type="STRING" id="76021.BS329_40725"/>
<dbReference type="PANTHER" id="PTHR34203">
    <property type="entry name" value="METHYLTRANSFERASE, FKBM FAMILY PROTEIN"/>
    <property type="match status" value="1"/>
</dbReference>
<dbReference type="SUPFAM" id="SSF53335">
    <property type="entry name" value="S-adenosyl-L-methionine-dependent methyltransferases"/>
    <property type="match status" value="1"/>
</dbReference>
<dbReference type="InterPro" id="IPR006342">
    <property type="entry name" value="FkbM_mtfrase"/>
</dbReference>
<protein>
    <recommendedName>
        <fullName evidence="1">Methyltransferase FkbM domain-containing protein</fullName>
    </recommendedName>
</protein>
<comment type="caution">
    <text evidence="2">The sequence shown here is derived from an EMBL/GenBank/DDBJ whole genome shotgun (WGS) entry which is preliminary data.</text>
</comment>
<name>A0A1R0KDT1_9PSEU</name>
<gene>
    <name evidence="2" type="ORF">BS329_40725</name>
</gene>
<evidence type="ECO:0000259" key="1">
    <source>
        <dbReference type="Pfam" id="PF05050"/>
    </source>
</evidence>
<dbReference type="Pfam" id="PF05050">
    <property type="entry name" value="Methyltransf_21"/>
    <property type="match status" value="1"/>
</dbReference>
<organism evidence="2 3">
    <name type="scientific">Amycolatopsis coloradensis</name>
    <dbReference type="NCBI Taxonomy" id="76021"/>
    <lineage>
        <taxon>Bacteria</taxon>
        <taxon>Bacillati</taxon>
        <taxon>Actinomycetota</taxon>
        <taxon>Actinomycetes</taxon>
        <taxon>Pseudonocardiales</taxon>
        <taxon>Pseudonocardiaceae</taxon>
        <taxon>Amycolatopsis</taxon>
    </lineage>
</organism>
<accession>A0A1R0KDT1</accession>
<dbReference type="NCBIfam" id="TIGR01444">
    <property type="entry name" value="fkbM_fam"/>
    <property type="match status" value="1"/>
</dbReference>
<dbReference type="Gene3D" id="3.40.50.150">
    <property type="entry name" value="Vaccinia Virus protein VP39"/>
    <property type="match status" value="1"/>
</dbReference>
<dbReference type="EMBL" id="MQUQ01000041">
    <property type="protein sequence ID" value="OLZ43097.1"/>
    <property type="molecule type" value="Genomic_DNA"/>
</dbReference>
<keyword evidence="3" id="KW-1185">Reference proteome</keyword>